<dbReference type="AlphaFoldDB" id="X0YHB3"/>
<organism evidence="1">
    <name type="scientific">marine sediment metagenome</name>
    <dbReference type="NCBI Taxonomy" id="412755"/>
    <lineage>
        <taxon>unclassified sequences</taxon>
        <taxon>metagenomes</taxon>
        <taxon>ecological metagenomes</taxon>
    </lineage>
</organism>
<feature type="non-terminal residue" evidence="1">
    <location>
        <position position="1"/>
    </location>
</feature>
<proteinExistence type="predicted"/>
<feature type="non-terminal residue" evidence="1">
    <location>
        <position position="30"/>
    </location>
</feature>
<gene>
    <name evidence="1" type="ORF">S01H1_86349</name>
</gene>
<comment type="caution">
    <text evidence="1">The sequence shown here is derived from an EMBL/GenBank/DDBJ whole genome shotgun (WGS) entry which is preliminary data.</text>
</comment>
<sequence length="30" mass="3497">FCQWLTTPSYRGGKWFEDLDLSSFPDSVTL</sequence>
<evidence type="ECO:0000313" key="1">
    <source>
        <dbReference type="EMBL" id="GAG47968.1"/>
    </source>
</evidence>
<dbReference type="EMBL" id="BARS01059764">
    <property type="protein sequence ID" value="GAG47968.1"/>
    <property type="molecule type" value="Genomic_DNA"/>
</dbReference>
<name>X0YHB3_9ZZZZ</name>
<reference evidence="1" key="1">
    <citation type="journal article" date="2014" name="Front. Microbiol.">
        <title>High frequency of phylogenetically diverse reductive dehalogenase-homologous genes in deep subseafloor sedimentary metagenomes.</title>
        <authorList>
            <person name="Kawai M."/>
            <person name="Futagami T."/>
            <person name="Toyoda A."/>
            <person name="Takaki Y."/>
            <person name="Nishi S."/>
            <person name="Hori S."/>
            <person name="Arai W."/>
            <person name="Tsubouchi T."/>
            <person name="Morono Y."/>
            <person name="Uchiyama I."/>
            <person name="Ito T."/>
            <person name="Fujiyama A."/>
            <person name="Inagaki F."/>
            <person name="Takami H."/>
        </authorList>
    </citation>
    <scope>NUCLEOTIDE SEQUENCE</scope>
    <source>
        <strain evidence="1">Expedition CK06-06</strain>
    </source>
</reference>
<accession>X0YHB3</accession>
<protein>
    <submittedName>
        <fullName evidence="1">Uncharacterized protein</fullName>
    </submittedName>
</protein>